<evidence type="ECO:0000313" key="3">
    <source>
        <dbReference type="Proteomes" id="UP000256708"/>
    </source>
</evidence>
<dbReference type="OrthoDB" id="934917at2"/>
<dbReference type="AlphaFoldDB" id="A0A3D8LG01"/>
<dbReference type="RefSeq" id="WP_115564168.1">
    <property type="nucleotide sequence ID" value="NZ_QRGR01000004.1"/>
</dbReference>
<evidence type="ECO:0000313" key="2">
    <source>
        <dbReference type="EMBL" id="RDV16308.1"/>
    </source>
</evidence>
<protein>
    <submittedName>
        <fullName evidence="2">Uncharacterized protein</fullName>
    </submittedName>
</protein>
<feature type="chain" id="PRO_5017806048" evidence="1">
    <location>
        <begin position="20"/>
        <end position="242"/>
    </location>
</feature>
<evidence type="ECO:0000256" key="1">
    <source>
        <dbReference type="SAM" id="SignalP"/>
    </source>
</evidence>
<keyword evidence="3" id="KW-1185">Reference proteome</keyword>
<accession>A0A3D8LG01</accession>
<organism evidence="2 3">
    <name type="scientific">Pontibacter diazotrophicus</name>
    <dbReference type="NCBI Taxonomy" id="1400979"/>
    <lineage>
        <taxon>Bacteria</taxon>
        <taxon>Pseudomonadati</taxon>
        <taxon>Bacteroidota</taxon>
        <taxon>Cytophagia</taxon>
        <taxon>Cytophagales</taxon>
        <taxon>Hymenobacteraceae</taxon>
        <taxon>Pontibacter</taxon>
    </lineage>
</organism>
<feature type="signal peptide" evidence="1">
    <location>
        <begin position="1"/>
        <end position="19"/>
    </location>
</feature>
<sequence>MNKLTLLLPFAFVTQLSFAQTNVPTGLDAERNLADIGSNKTGTMIRTYDNRYEGVKGTPFFNEEWSKATVTTGNKLFANMEVKYNAYENNILYRNTKGEQFVLEPNKVESFVIEDNKTKQEYNFRRLPDLVKLDAKLANQFVLVMHDGSRTQLVMVPEKKLVKADFKGGYSAGRKYDELIDSQTFYFIAPDKKAVKVKLNRKSLLKALPDKQDKVQEYVSAQNIDLNSGEGWAKALVFYESL</sequence>
<comment type="caution">
    <text evidence="2">The sequence shown here is derived from an EMBL/GenBank/DDBJ whole genome shotgun (WGS) entry which is preliminary data.</text>
</comment>
<dbReference type="EMBL" id="QRGR01000004">
    <property type="protein sequence ID" value="RDV16308.1"/>
    <property type="molecule type" value="Genomic_DNA"/>
</dbReference>
<proteinExistence type="predicted"/>
<dbReference type="Proteomes" id="UP000256708">
    <property type="component" value="Unassembled WGS sequence"/>
</dbReference>
<keyword evidence="1" id="KW-0732">Signal</keyword>
<name>A0A3D8LG01_9BACT</name>
<gene>
    <name evidence="2" type="ORF">DXT99_03625</name>
</gene>
<reference evidence="3" key="1">
    <citation type="submission" date="2018-08" db="EMBL/GenBank/DDBJ databases">
        <authorList>
            <person name="Liu Z.-W."/>
            <person name="Du Z.-J."/>
        </authorList>
    </citation>
    <scope>NUCLEOTIDE SEQUENCE [LARGE SCALE GENOMIC DNA]</scope>
    <source>
        <strain evidence="3">H4X</strain>
    </source>
</reference>